<feature type="chain" id="PRO_5043900594" evidence="2">
    <location>
        <begin position="21"/>
        <end position="439"/>
    </location>
</feature>
<evidence type="ECO:0000256" key="2">
    <source>
        <dbReference type="SAM" id="SignalP"/>
    </source>
</evidence>
<evidence type="ECO:0000256" key="1">
    <source>
        <dbReference type="SAM" id="MobiDB-lite"/>
    </source>
</evidence>
<keyword evidence="2" id="KW-0732">Signal</keyword>
<name>A0AAW0G6H3_9APHY</name>
<gene>
    <name evidence="3" type="ORF">QCA50_009820</name>
</gene>
<proteinExistence type="predicted"/>
<dbReference type="AlphaFoldDB" id="A0AAW0G6H3"/>
<organism evidence="3 4">
    <name type="scientific">Cerrena zonata</name>
    <dbReference type="NCBI Taxonomy" id="2478898"/>
    <lineage>
        <taxon>Eukaryota</taxon>
        <taxon>Fungi</taxon>
        <taxon>Dikarya</taxon>
        <taxon>Basidiomycota</taxon>
        <taxon>Agaricomycotina</taxon>
        <taxon>Agaricomycetes</taxon>
        <taxon>Polyporales</taxon>
        <taxon>Cerrenaceae</taxon>
        <taxon>Cerrena</taxon>
    </lineage>
</organism>
<keyword evidence="4" id="KW-1185">Reference proteome</keyword>
<dbReference type="EMBL" id="JASBNA010000014">
    <property type="protein sequence ID" value="KAK7687314.1"/>
    <property type="molecule type" value="Genomic_DNA"/>
</dbReference>
<evidence type="ECO:0000313" key="3">
    <source>
        <dbReference type="EMBL" id="KAK7687314.1"/>
    </source>
</evidence>
<dbReference type="Proteomes" id="UP001385951">
    <property type="component" value="Unassembled WGS sequence"/>
</dbReference>
<protein>
    <submittedName>
        <fullName evidence="3">Uncharacterized protein</fullName>
    </submittedName>
</protein>
<feature type="region of interest" description="Disordered" evidence="1">
    <location>
        <begin position="170"/>
        <end position="196"/>
    </location>
</feature>
<accession>A0AAW0G6H3</accession>
<sequence>MNSLTKLSVTILCLCFLAHAAPLFEFNERNIVEVRGLFGKKPIKTLPAQKPTTISIPHVSMPLLTPSGRPSVVPPAGTFLTSAALATSSSVQVSARRPGSSLIGLSSVATESTPLVIATSSAVISGPAPSGHSISLSVSTTSSIILSSSTPTSSVIPSSEVQTSAVSISSSVSASSPAPTGNTTDTSDDSCPLPSVTTSKRSRDYFFGPLRRFFRRAIEDPQPNALEFVGFHGTNSGTAATWMAKGELVKPSGGGTSGGGAELGPGLYVSDDVEQAQIYANGNASKNKSKPQICAIFAKNSAQWRALPKVEFSQSLFKNKNQKARADILHAFFLLSQGRFDATQAIVFGSLAGKANQMVIPEGLNPQFSAQCFNAEIVEGDGMVNAQNMAQLPQLPAGVLPVTDEARYSSDERREQWTIQIPNNAILQLAPGFSCGRAT</sequence>
<feature type="signal peptide" evidence="2">
    <location>
        <begin position="1"/>
        <end position="20"/>
    </location>
</feature>
<dbReference type="Gene3D" id="3.90.175.10">
    <property type="entry name" value="Diphtheria Toxin, domain 1"/>
    <property type="match status" value="1"/>
</dbReference>
<dbReference type="SUPFAM" id="SSF56399">
    <property type="entry name" value="ADP-ribosylation"/>
    <property type="match status" value="1"/>
</dbReference>
<reference evidence="3 4" key="1">
    <citation type="submission" date="2022-09" db="EMBL/GenBank/DDBJ databases">
        <authorList>
            <person name="Palmer J.M."/>
        </authorList>
    </citation>
    <scope>NUCLEOTIDE SEQUENCE [LARGE SCALE GENOMIC DNA]</scope>
    <source>
        <strain evidence="3 4">DSM 7382</strain>
    </source>
</reference>
<evidence type="ECO:0000313" key="4">
    <source>
        <dbReference type="Proteomes" id="UP001385951"/>
    </source>
</evidence>
<comment type="caution">
    <text evidence="3">The sequence shown here is derived from an EMBL/GenBank/DDBJ whole genome shotgun (WGS) entry which is preliminary data.</text>
</comment>